<evidence type="ECO:0000313" key="3">
    <source>
        <dbReference type="EMBL" id="RMI39851.1"/>
    </source>
</evidence>
<feature type="compositionally biased region" description="Low complexity" evidence="1">
    <location>
        <begin position="103"/>
        <end position="112"/>
    </location>
</feature>
<organism evidence="3 4">
    <name type="scientific">Streptomyces triticirhizae</name>
    <dbReference type="NCBI Taxonomy" id="2483353"/>
    <lineage>
        <taxon>Bacteria</taxon>
        <taxon>Bacillati</taxon>
        <taxon>Actinomycetota</taxon>
        <taxon>Actinomycetes</taxon>
        <taxon>Kitasatosporales</taxon>
        <taxon>Streptomycetaceae</taxon>
        <taxon>Streptomyces</taxon>
    </lineage>
</organism>
<dbReference type="RefSeq" id="WP_122184196.1">
    <property type="nucleotide sequence ID" value="NZ_RFFJ01000066.1"/>
</dbReference>
<comment type="caution">
    <text evidence="3">The sequence shown here is derived from an EMBL/GenBank/DDBJ whole genome shotgun (WGS) entry which is preliminary data.</text>
</comment>
<feature type="transmembrane region" description="Helical" evidence="2">
    <location>
        <begin position="198"/>
        <end position="217"/>
    </location>
</feature>
<reference evidence="3 4" key="1">
    <citation type="submission" date="2018-10" db="EMBL/GenBank/DDBJ databases">
        <title>Isolation, diversity and antifungal activity of actinobacteria from wheat.</title>
        <authorList>
            <person name="Han C."/>
        </authorList>
    </citation>
    <scope>NUCLEOTIDE SEQUENCE [LARGE SCALE GENOMIC DNA]</scope>
    <source>
        <strain evidence="3 4">NEAU-YY642</strain>
    </source>
</reference>
<feature type="transmembrane region" description="Helical" evidence="2">
    <location>
        <begin position="264"/>
        <end position="291"/>
    </location>
</feature>
<keyword evidence="2" id="KW-1133">Transmembrane helix</keyword>
<name>A0A3M2LQU0_9ACTN</name>
<feature type="transmembrane region" description="Helical" evidence="2">
    <location>
        <begin position="161"/>
        <end position="186"/>
    </location>
</feature>
<dbReference type="AlphaFoldDB" id="A0A3M2LQU0"/>
<protein>
    <submittedName>
        <fullName evidence="3">Uncharacterized protein</fullName>
    </submittedName>
</protein>
<proteinExistence type="predicted"/>
<accession>A0A3M2LQU0</accession>
<evidence type="ECO:0000256" key="1">
    <source>
        <dbReference type="SAM" id="MobiDB-lite"/>
    </source>
</evidence>
<evidence type="ECO:0000313" key="4">
    <source>
        <dbReference type="Proteomes" id="UP000278673"/>
    </source>
</evidence>
<evidence type="ECO:0000256" key="2">
    <source>
        <dbReference type="SAM" id="Phobius"/>
    </source>
</evidence>
<keyword evidence="2" id="KW-0812">Transmembrane</keyword>
<sequence length="386" mass="40842">RDALTRWAEARRAEARRRGTPAPGADEADRTRDAAPARDGAPTPAPDTDLGALTDDDHETEHENGGRTGTAHAPARGAPDAPPDPDDDPDDDHAYLDPDDDPAAAPAAGAAPTPVQWEGESRAGLSRGATLALLVCLALVELPIYWTAFRRLHGVGDASSNLLTATFTLAVGTVMIVVPHILGRLLRSLPATGAPRMLRLPGIALLAAWVYACWVLGDLRASLLAEEREPYLANPEDAAFLSPEQRQGTSVLEELNIGEQTMTLMFVSLLLLSGGVAFLLGLSLAHPYLAAYRATFDARRRLATAEGAAFAAAHRAAERAEAHRDDEAARDAARDAALREVDDLYEAAAHAYVDGLASAARDPAVTEAAIRLSGTWPLLPRATPPA</sequence>
<dbReference type="EMBL" id="RFFJ01000066">
    <property type="protein sequence ID" value="RMI39851.1"/>
    <property type="molecule type" value="Genomic_DNA"/>
</dbReference>
<keyword evidence="2" id="KW-0472">Membrane</keyword>
<feature type="compositionally biased region" description="Low complexity" evidence="1">
    <location>
        <begin position="37"/>
        <end position="49"/>
    </location>
</feature>
<feature type="compositionally biased region" description="Basic and acidic residues" evidence="1">
    <location>
        <begin position="1"/>
        <end position="17"/>
    </location>
</feature>
<dbReference type="Proteomes" id="UP000278673">
    <property type="component" value="Unassembled WGS sequence"/>
</dbReference>
<feature type="compositionally biased region" description="Basic and acidic residues" evidence="1">
    <location>
        <begin position="27"/>
        <end position="36"/>
    </location>
</feature>
<feature type="non-terminal residue" evidence="3">
    <location>
        <position position="1"/>
    </location>
</feature>
<feature type="region of interest" description="Disordered" evidence="1">
    <location>
        <begin position="1"/>
        <end position="119"/>
    </location>
</feature>
<feature type="transmembrane region" description="Helical" evidence="2">
    <location>
        <begin position="131"/>
        <end position="149"/>
    </location>
</feature>
<keyword evidence="4" id="KW-1185">Reference proteome</keyword>
<gene>
    <name evidence="3" type="ORF">EBN88_13985</name>
</gene>
<feature type="compositionally biased region" description="Acidic residues" evidence="1">
    <location>
        <begin position="83"/>
        <end position="102"/>
    </location>
</feature>